<dbReference type="EMBL" id="DF157096">
    <property type="protein sequence ID" value="GAB64983.1"/>
    <property type="molecule type" value="Genomic_DNA"/>
</dbReference>
<sequence>MTGMLILISIFLIALTILLRALQDKSGNTKPIQRDNDKVKGKSKEAPKQKKQTGSDTAKSVATPPKSVASSTPHVMFDKNVVALKGFALSLGVSLSWPPRHSTMVYFSPDLLQPRFVSAPICFSADLFQPGFVSTSIYCSPPVGTTAISCNNGNLQFHKIGKDGSNKITLSKKLDEVYSCIAINEEATHLAAVSELYSTLRIFKIGKVEQSIKSISLLLEGKKELHKKDVKFLYIHKNSFIITGSELDETEVKIWDMKGDLLKVVSIKQVYNYDYAVSKMARFFGVACWSPDIKIFEIKQKENNFHSIDKVMDLKTSSGTKCVCFSDDEEKAFLIDKNGILAAYNLNVRYKLQEESKILYKKDLKEYHLEDFSRMCLSGDSNHIIATSGCNVLILKQEDLQNDGTVKLWDTSKK</sequence>
<evidence type="ECO:0000313" key="4">
    <source>
        <dbReference type="Proteomes" id="UP000006319"/>
    </source>
</evidence>
<feature type="region of interest" description="Disordered" evidence="1">
    <location>
        <begin position="28"/>
        <end position="71"/>
    </location>
</feature>
<proteinExistence type="predicted"/>
<evidence type="ECO:0000256" key="1">
    <source>
        <dbReference type="SAM" id="MobiDB-lite"/>
    </source>
</evidence>
<dbReference type="OrthoDB" id="346371at2759"/>
<dbReference type="VEuPathDB" id="PlasmoDB:PCYB_041850"/>
<dbReference type="KEGG" id="pcy:PCYB_041850"/>
<dbReference type="InterPro" id="IPR015943">
    <property type="entry name" value="WD40/YVTN_repeat-like_dom_sf"/>
</dbReference>
<dbReference type="Proteomes" id="UP000006319">
    <property type="component" value="Chromosome 4"/>
</dbReference>
<dbReference type="GO" id="GO:0005783">
    <property type="term" value="C:endoplasmic reticulum"/>
    <property type="evidence" value="ECO:0007669"/>
    <property type="project" value="TreeGrafter"/>
</dbReference>
<dbReference type="RefSeq" id="XP_004225384.1">
    <property type="nucleotide sequence ID" value="XM_004225336.1"/>
</dbReference>
<dbReference type="SUPFAM" id="SSF50978">
    <property type="entry name" value="WD40 repeat-like"/>
    <property type="match status" value="1"/>
</dbReference>
<dbReference type="InterPro" id="IPR036322">
    <property type="entry name" value="WD40_repeat_dom_sf"/>
</dbReference>
<dbReference type="OMA" id="LFLTWAN"/>
<feature type="signal peptide" evidence="2">
    <location>
        <begin position="1"/>
        <end position="21"/>
    </location>
</feature>
<reference evidence="3 4" key="1">
    <citation type="journal article" date="2012" name="Nat. Genet.">
        <title>Plasmodium cynomolgi genome sequences provide insight into Plasmodium vivax and the monkey malaria clade.</title>
        <authorList>
            <person name="Tachibana S."/>
            <person name="Sullivan S.A."/>
            <person name="Kawai S."/>
            <person name="Nakamura S."/>
            <person name="Kim H.R."/>
            <person name="Goto N."/>
            <person name="Arisue N."/>
            <person name="Palacpac N.M.Q."/>
            <person name="Honma H."/>
            <person name="Yagi M."/>
            <person name="Tougan T."/>
            <person name="Katakai Y."/>
            <person name="Kaneko O."/>
            <person name="Mita T."/>
            <person name="Kita K."/>
            <person name="Yasutomi Y."/>
            <person name="Sutton P.L."/>
            <person name="Shakhbatyan R."/>
            <person name="Horii T."/>
            <person name="Yasunaga T."/>
            <person name="Barnwell J.W."/>
            <person name="Escalante A.A."/>
            <person name="Carlton J.M."/>
            <person name="Tanabe K."/>
        </authorList>
    </citation>
    <scope>NUCLEOTIDE SEQUENCE [LARGE SCALE GENOMIC DNA]</scope>
    <source>
        <strain evidence="3 4">B</strain>
    </source>
</reference>
<protein>
    <recommendedName>
        <fullName evidence="5">WD domain G-beta repeat domain containing protein</fullName>
    </recommendedName>
</protein>
<evidence type="ECO:0000313" key="3">
    <source>
        <dbReference type="EMBL" id="GAB64983.1"/>
    </source>
</evidence>
<organism evidence="3 4">
    <name type="scientific">Plasmodium cynomolgi (strain B)</name>
    <dbReference type="NCBI Taxonomy" id="1120755"/>
    <lineage>
        <taxon>Eukaryota</taxon>
        <taxon>Sar</taxon>
        <taxon>Alveolata</taxon>
        <taxon>Apicomplexa</taxon>
        <taxon>Aconoidasida</taxon>
        <taxon>Haemosporida</taxon>
        <taxon>Plasmodiidae</taxon>
        <taxon>Plasmodium</taxon>
        <taxon>Plasmodium (Plasmodium)</taxon>
    </lineage>
</organism>
<keyword evidence="2" id="KW-0732">Signal</keyword>
<dbReference type="GeneID" id="14695821"/>
<dbReference type="InterPro" id="IPR042410">
    <property type="entry name" value="WBSCR13"/>
</dbReference>
<accession>K6UIH2</accession>
<dbReference type="PhylomeDB" id="K6UIH2"/>
<name>K6UIH2_PLACD</name>
<dbReference type="PANTHER" id="PTHR44321:SF1">
    <property type="entry name" value="TRANSDUCIN BETA-LIKE PROTEIN 2"/>
    <property type="match status" value="1"/>
</dbReference>
<evidence type="ECO:0000256" key="2">
    <source>
        <dbReference type="SAM" id="SignalP"/>
    </source>
</evidence>
<feature type="chain" id="PRO_5003898443" description="WD domain G-beta repeat domain containing protein" evidence="2">
    <location>
        <begin position="22"/>
        <end position="414"/>
    </location>
</feature>
<dbReference type="GO" id="GO:0030968">
    <property type="term" value="P:endoplasmic reticulum unfolded protein response"/>
    <property type="evidence" value="ECO:0007669"/>
    <property type="project" value="TreeGrafter"/>
</dbReference>
<evidence type="ECO:0008006" key="5">
    <source>
        <dbReference type="Google" id="ProtNLM"/>
    </source>
</evidence>
<gene>
    <name evidence="3" type="ORF">PCYB_041850</name>
</gene>
<feature type="compositionally biased region" description="Basic and acidic residues" evidence="1">
    <location>
        <begin position="32"/>
        <end position="48"/>
    </location>
</feature>
<dbReference type="eggNOG" id="KOG2096">
    <property type="taxonomic scope" value="Eukaryota"/>
</dbReference>
<keyword evidence="4" id="KW-1185">Reference proteome</keyword>
<dbReference type="AlphaFoldDB" id="K6UIH2"/>
<dbReference type="Gene3D" id="2.130.10.10">
    <property type="entry name" value="YVTN repeat-like/Quinoprotein amine dehydrogenase"/>
    <property type="match status" value="1"/>
</dbReference>
<dbReference type="PANTHER" id="PTHR44321">
    <property type="entry name" value="TRANSDUCIN BETA-LIKE PROTEIN 2"/>
    <property type="match status" value="1"/>
</dbReference>